<dbReference type="EMBL" id="CM035427">
    <property type="protein sequence ID" value="KAH7306930.1"/>
    <property type="molecule type" value="Genomic_DNA"/>
</dbReference>
<feature type="compositionally biased region" description="Polar residues" evidence="1">
    <location>
        <begin position="96"/>
        <end position="107"/>
    </location>
</feature>
<dbReference type="Proteomes" id="UP000825935">
    <property type="component" value="Chromosome 22"/>
</dbReference>
<dbReference type="AlphaFoldDB" id="A0A8T2S6V6"/>
<dbReference type="OrthoDB" id="1717591at2759"/>
<evidence type="ECO:0000313" key="2">
    <source>
        <dbReference type="EMBL" id="KAH7306930.1"/>
    </source>
</evidence>
<proteinExistence type="predicted"/>
<protein>
    <submittedName>
        <fullName evidence="2">Uncharacterized protein</fullName>
    </submittedName>
</protein>
<accession>A0A8T2S6V6</accession>
<comment type="caution">
    <text evidence="2">The sequence shown here is derived from an EMBL/GenBank/DDBJ whole genome shotgun (WGS) entry which is preliminary data.</text>
</comment>
<name>A0A8T2S6V6_CERRI</name>
<keyword evidence="3" id="KW-1185">Reference proteome</keyword>
<reference evidence="2" key="1">
    <citation type="submission" date="2021-08" db="EMBL/GenBank/DDBJ databases">
        <title>WGS assembly of Ceratopteris richardii.</title>
        <authorList>
            <person name="Marchant D.B."/>
            <person name="Chen G."/>
            <person name="Jenkins J."/>
            <person name="Shu S."/>
            <person name="Leebens-Mack J."/>
            <person name="Grimwood J."/>
            <person name="Schmutz J."/>
            <person name="Soltis P."/>
            <person name="Soltis D."/>
            <person name="Chen Z.-H."/>
        </authorList>
    </citation>
    <scope>NUCLEOTIDE SEQUENCE</scope>
    <source>
        <strain evidence="2">Whitten #5841</strain>
        <tissue evidence="2">Leaf</tissue>
    </source>
</reference>
<sequence>MSSASPYSSSATMSKKRKYPFDSPYFRRLEHHVPPVRVTAEARKRAAEKAAAEAREKAAAEARDKAAAEAREKAAAERAAREQQRKTGDDLEAFFASTSRPASNPKQRSPARVSH</sequence>
<feature type="region of interest" description="Disordered" evidence="1">
    <location>
        <begin position="37"/>
        <end position="115"/>
    </location>
</feature>
<evidence type="ECO:0000256" key="1">
    <source>
        <dbReference type="SAM" id="MobiDB-lite"/>
    </source>
</evidence>
<organism evidence="2 3">
    <name type="scientific">Ceratopteris richardii</name>
    <name type="common">Triangle waterfern</name>
    <dbReference type="NCBI Taxonomy" id="49495"/>
    <lineage>
        <taxon>Eukaryota</taxon>
        <taxon>Viridiplantae</taxon>
        <taxon>Streptophyta</taxon>
        <taxon>Embryophyta</taxon>
        <taxon>Tracheophyta</taxon>
        <taxon>Polypodiopsida</taxon>
        <taxon>Polypodiidae</taxon>
        <taxon>Polypodiales</taxon>
        <taxon>Pteridineae</taxon>
        <taxon>Pteridaceae</taxon>
        <taxon>Parkerioideae</taxon>
        <taxon>Ceratopteris</taxon>
    </lineage>
</organism>
<gene>
    <name evidence="2" type="ORF">KP509_22G037700</name>
</gene>
<feature type="compositionally biased region" description="Basic and acidic residues" evidence="1">
    <location>
        <begin position="40"/>
        <end position="89"/>
    </location>
</feature>
<evidence type="ECO:0000313" key="3">
    <source>
        <dbReference type="Proteomes" id="UP000825935"/>
    </source>
</evidence>